<sequence length="27" mass="3236">MTWSWRQGKNLTYLTIPRWEAEGIQIG</sequence>
<dbReference type="Proteomes" id="UP000553059">
    <property type="component" value="Unassembled WGS sequence"/>
</dbReference>
<protein>
    <submittedName>
        <fullName evidence="1">Laccase domain-containing protein</fullName>
    </submittedName>
</protein>
<feature type="non-terminal residue" evidence="1">
    <location>
        <position position="27"/>
    </location>
</feature>
<gene>
    <name evidence="1" type="ORF">GX523_12890</name>
</gene>
<dbReference type="AlphaFoldDB" id="A0A7C6Z5E0"/>
<comment type="caution">
    <text evidence="1">The sequence shown here is derived from an EMBL/GenBank/DDBJ whole genome shotgun (WGS) entry which is preliminary data.</text>
</comment>
<evidence type="ECO:0000313" key="1">
    <source>
        <dbReference type="EMBL" id="HHY27611.1"/>
    </source>
</evidence>
<proteinExistence type="predicted"/>
<accession>A0A7C6Z5E0</accession>
<organism evidence="1 2">
    <name type="scientific">Desulfitobacterium dehalogenans</name>
    <dbReference type="NCBI Taxonomy" id="36854"/>
    <lineage>
        <taxon>Bacteria</taxon>
        <taxon>Bacillati</taxon>
        <taxon>Bacillota</taxon>
        <taxon>Clostridia</taxon>
        <taxon>Eubacteriales</taxon>
        <taxon>Desulfitobacteriaceae</taxon>
        <taxon>Desulfitobacterium</taxon>
    </lineage>
</organism>
<dbReference type="EMBL" id="DUTF01000280">
    <property type="protein sequence ID" value="HHY27611.1"/>
    <property type="molecule type" value="Genomic_DNA"/>
</dbReference>
<evidence type="ECO:0000313" key="2">
    <source>
        <dbReference type="Proteomes" id="UP000553059"/>
    </source>
</evidence>
<name>A0A7C6Z5E0_9FIRM</name>
<reference evidence="1 2" key="1">
    <citation type="journal article" date="2020" name="Biotechnol. Biofuels">
        <title>New insights from the biogas microbiome by comprehensive genome-resolved metagenomics of nearly 1600 species originating from multiple anaerobic digesters.</title>
        <authorList>
            <person name="Campanaro S."/>
            <person name="Treu L."/>
            <person name="Rodriguez-R L.M."/>
            <person name="Kovalovszki A."/>
            <person name="Ziels R.M."/>
            <person name="Maus I."/>
            <person name="Zhu X."/>
            <person name="Kougias P.G."/>
            <person name="Basile A."/>
            <person name="Luo G."/>
            <person name="Schluter A."/>
            <person name="Konstantinidis K.T."/>
            <person name="Angelidaki I."/>
        </authorList>
    </citation>
    <scope>NUCLEOTIDE SEQUENCE [LARGE SCALE GENOMIC DNA]</scope>
    <source>
        <strain evidence="1">AS05jafATM_4</strain>
    </source>
</reference>